<evidence type="ECO:0000313" key="5">
    <source>
        <dbReference type="Proteomes" id="UP000636709"/>
    </source>
</evidence>
<organism evidence="4 5">
    <name type="scientific">Digitaria exilis</name>
    <dbReference type="NCBI Taxonomy" id="1010633"/>
    <lineage>
        <taxon>Eukaryota</taxon>
        <taxon>Viridiplantae</taxon>
        <taxon>Streptophyta</taxon>
        <taxon>Embryophyta</taxon>
        <taxon>Tracheophyta</taxon>
        <taxon>Spermatophyta</taxon>
        <taxon>Magnoliopsida</taxon>
        <taxon>Liliopsida</taxon>
        <taxon>Poales</taxon>
        <taxon>Poaceae</taxon>
        <taxon>PACMAD clade</taxon>
        <taxon>Panicoideae</taxon>
        <taxon>Panicodae</taxon>
        <taxon>Paniceae</taxon>
        <taxon>Anthephorinae</taxon>
        <taxon>Digitaria</taxon>
    </lineage>
</organism>
<dbReference type="PROSITE" id="PS50181">
    <property type="entry name" value="FBOX"/>
    <property type="match status" value="3"/>
</dbReference>
<feature type="region of interest" description="Disordered" evidence="1">
    <location>
        <begin position="420"/>
        <end position="451"/>
    </location>
</feature>
<comment type="caution">
    <text evidence="4">The sequence shown here is derived from an EMBL/GenBank/DDBJ whole genome shotgun (WGS) entry which is preliminary data.</text>
</comment>
<dbReference type="SUPFAM" id="SSF56112">
    <property type="entry name" value="Protein kinase-like (PK-like)"/>
    <property type="match status" value="1"/>
</dbReference>
<feature type="domain" description="F-box" evidence="3">
    <location>
        <begin position="293"/>
        <end position="341"/>
    </location>
</feature>
<dbReference type="PANTHER" id="PTHR38926:SF74">
    <property type="entry name" value="OS08G0193600 PROTEIN"/>
    <property type="match status" value="1"/>
</dbReference>
<dbReference type="InterPro" id="IPR011009">
    <property type="entry name" value="Kinase-like_dom_sf"/>
</dbReference>
<evidence type="ECO:0000313" key="4">
    <source>
        <dbReference type="EMBL" id="KAF8775004.1"/>
    </source>
</evidence>
<dbReference type="Gene3D" id="1.10.510.10">
    <property type="entry name" value="Transferase(Phosphotransferase) domain 1"/>
    <property type="match status" value="1"/>
</dbReference>
<dbReference type="SUPFAM" id="SSF81383">
    <property type="entry name" value="F-box domain"/>
    <property type="match status" value="3"/>
</dbReference>
<feature type="region of interest" description="Disordered" evidence="1">
    <location>
        <begin position="153"/>
        <end position="176"/>
    </location>
</feature>
<dbReference type="GO" id="GO:0004672">
    <property type="term" value="F:protein kinase activity"/>
    <property type="evidence" value="ECO:0007669"/>
    <property type="project" value="InterPro"/>
</dbReference>
<feature type="compositionally biased region" description="Basic residues" evidence="1">
    <location>
        <begin position="420"/>
        <end position="448"/>
    </location>
</feature>
<dbReference type="PANTHER" id="PTHR38926">
    <property type="entry name" value="F-BOX DOMAIN CONTAINING PROTEIN, EXPRESSED"/>
    <property type="match status" value="1"/>
</dbReference>
<feature type="domain" description="F-box" evidence="3">
    <location>
        <begin position="175"/>
        <end position="223"/>
    </location>
</feature>
<dbReference type="Pfam" id="PF12937">
    <property type="entry name" value="F-box-like"/>
    <property type="match status" value="3"/>
</dbReference>
<proteinExistence type="predicted"/>
<dbReference type="AlphaFoldDB" id="A0A835FSK4"/>
<sequence length="701" mass="78119">MKRDWMALPEGILFTVFLKLGPREIFCGVDLACTAWRHVAVGEPTLWRRLDMGTMALSRCLAAVHRAAGHCESLAASCDSDASLLFLIRGFPRWKNLEWNSHVPARPRLEWLGGGAGCAEKKARGRRSWWEVEDEGGSFDADPRPRFLFPNFPAMKPSSSHRHRKKPRPSAPTRDADWTALPHDILFTIFLKLGPREILRCADHVCTAWRRVAVDEPSLWRHLDMGMLPLSRWPCWRAGVRRGAGRCESFAARGCCDASLLFLVRGYPLLSAITPSSGHRHRKNPRPSAPTRDPDWTALPHDILFTIFLNLGPREILRGADHVCTAWRRVAVGEPSLWRHLDTTKVPSLPWPWWCAGVRRGAGRCESFAAHCYNEAMLFFLPQRALDLSSRSFYFAGAPKHRRAPPCVSAFPWRWLRPPHQRQQHAISARRKTKPVRRRRPARKKKRQPRYDYETGRFIAEGAYGVVGTARDLRTGEMLAIKRIIRRRNGDGGDKEDGASVSTETIIACLREADCLAACRGHHGVVQFKNIPPNNHASLRRGRGARRREAAPGGGGEDALHTLGMIHRDINPDKILAASDGKLKICGFGYAIVPDPEKYKGTLQYRLPDQLVFGQFTGGPKDAIWTCGLAWTSPAPLVVLNRVFVTTSPHPANRNASLSFVLPGDLCFTCPQEAERAALGSAAGGEVANGRIGQSSSSGVL</sequence>
<dbReference type="SMART" id="SM00256">
    <property type="entry name" value="FBOX"/>
    <property type="match status" value="2"/>
</dbReference>
<protein>
    <submittedName>
        <fullName evidence="4">Uncharacterized protein</fullName>
    </submittedName>
</protein>
<dbReference type="SMART" id="SM00220">
    <property type="entry name" value="S_TKc"/>
    <property type="match status" value="1"/>
</dbReference>
<dbReference type="GO" id="GO:0005524">
    <property type="term" value="F:ATP binding"/>
    <property type="evidence" value="ECO:0007669"/>
    <property type="project" value="InterPro"/>
</dbReference>
<feature type="compositionally biased region" description="Basic residues" evidence="1">
    <location>
        <begin position="159"/>
        <end position="168"/>
    </location>
</feature>
<dbReference type="OrthoDB" id="1929062at2759"/>
<reference evidence="4" key="1">
    <citation type="submission" date="2020-07" db="EMBL/GenBank/DDBJ databases">
        <title>Genome sequence and genetic diversity analysis of an under-domesticated orphan crop, white fonio (Digitaria exilis).</title>
        <authorList>
            <person name="Bennetzen J.L."/>
            <person name="Chen S."/>
            <person name="Ma X."/>
            <person name="Wang X."/>
            <person name="Yssel A.E.J."/>
            <person name="Chaluvadi S.R."/>
            <person name="Johnson M."/>
            <person name="Gangashetty P."/>
            <person name="Hamidou F."/>
            <person name="Sanogo M.D."/>
            <person name="Zwaenepoel A."/>
            <person name="Wallace J."/>
            <person name="Van De Peer Y."/>
            <person name="Van Deynze A."/>
        </authorList>
    </citation>
    <scope>NUCLEOTIDE SEQUENCE</scope>
    <source>
        <tissue evidence="4">Leaves</tissue>
    </source>
</reference>
<name>A0A835FSK4_9POAL</name>
<dbReference type="Proteomes" id="UP000636709">
    <property type="component" value="Unassembled WGS sequence"/>
</dbReference>
<accession>A0A835FSK4</accession>
<dbReference type="Pfam" id="PF00069">
    <property type="entry name" value="Pkinase"/>
    <property type="match status" value="1"/>
</dbReference>
<dbReference type="EMBL" id="JACEFO010000338">
    <property type="protein sequence ID" value="KAF8775004.1"/>
    <property type="molecule type" value="Genomic_DNA"/>
</dbReference>
<evidence type="ECO:0000259" key="2">
    <source>
        <dbReference type="PROSITE" id="PS50011"/>
    </source>
</evidence>
<evidence type="ECO:0000256" key="1">
    <source>
        <dbReference type="SAM" id="MobiDB-lite"/>
    </source>
</evidence>
<feature type="region of interest" description="Disordered" evidence="1">
    <location>
        <begin position="536"/>
        <end position="558"/>
    </location>
</feature>
<evidence type="ECO:0000259" key="3">
    <source>
        <dbReference type="PROSITE" id="PS50181"/>
    </source>
</evidence>
<dbReference type="InterPro" id="IPR001810">
    <property type="entry name" value="F-box_dom"/>
</dbReference>
<dbReference type="InterPro" id="IPR036047">
    <property type="entry name" value="F-box-like_dom_sf"/>
</dbReference>
<feature type="domain" description="F-box" evidence="3">
    <location>
        <begin position="2"/>
        <end position="50"/>
    </location>
</feature>
<dbReference type="Gene3D" id="3.30.200.20">
    <property type="entry name" value="Phosphorylase Kinase, domain 1"/>
    <property type="match status" value="1"/>
</dbReference>
<dbReference type="Gene3D" id="1.20.1280.50">
    <property type="match status" value="3"/>
</dbReference>
<feature type="domain" description="Protein kinase" evidence="2">
    <location>
        <begin position="453"/>
        <end position="701"/>
    </location>
</feature>
<gene>
    <name evidence="4" type="ORF">HU200_005053</name>
</gene>
<dbReference type="PROSITE" id="PS50011">
    <property type="entry name" value="PROTEIN_KINASE_DOM"/>
    <property type="match status" value="1"/>
</dbReference>
<dbReference type="InterPro" id="IPR000719">
    <property type="entry name" value="Prot_kinase_dom"/>
</dbReference>
<keyword evidence="5" id="KW-1185">Reference proteome</keyword>